<sequence>MHDEPAANQLLLGMQLIGGLAGGVWDSLPQAPQRPETHGYSSADQLKQLQAQILLEQQEQEEEEEEEQEEEEEVPPLPQEQQQEQEVPPPSPPLPPPPSFQELESSEQATPPPSTMQTASTFNYALLPQSPPPPVNALGLPKGNGTVSFTRKPKRVARIASDSEIQGSKDAVIQDLERKLRFKEERLSNGQQRLTYEEKMARRLLGPGSATVLQPPECV</sequence>
<feature type="compositionally biased region" description="Acidic residues" evidence="1">
    <location>
        <begin position="58"/>
        <end position="74"/>
    </location>
</feature>
<comment type="caution">
    <text evidence="2">The sequence shown here is derived from an EMBL/GenBank/DDBJ whole genome shotgun (WGS) entry which is preliminary data.</text>
</comment>
<keyword evidence="3" id="KW-1185">Reference proteome</keyword>
<feature type="compositionally biased region" description="Polar residues" evidence="1">
    <location>
        <begin position="39"/>
        <end position="51"/>
    </location>
</feature>
<proteinExistence type="predicted"/>
<evidence type="ECO:0000256" key="1">
    <source>
        <dbReference type="SAM" id="MobiDB-lite"/>
    </source>
</evidence>
<feature type="region of interest" description="Disordered" evidence="1">
    <location>
        <begin position="22"/>
        <end position="146"/>
    </location>
</feature>
<accession>A0A9Q1DTC9</accession>
<dbReference type="AlphaFoldDB" id="A0A9Q1DTC9"/>
<evidence type="ECO:0000313" key="2">
    <source>
        <dbReference type="EMBL" id="KAJ8280057.1"/>
    </source>
</evidence>
<dbReference type="Proteomes" id="UP001152803">
    <property type="component" value="Unassembled WGS sequence"/>
</dbReference>
<reference evidence="2" key="1">
    <citation type="journal article" date="2023" name="Science">
        <title>Genome structures resolve the early diversification of teleost fishes.</title>
        <authorList>
            <person name="Parey E."/>
            <person name="Louis A."/>
            <person name="Montfort J."/>
            <person name="Bouchez O."/>
            <person name="Roques C."/>
            <person name="Iampietro C."/>
            <person name="Lluch J."/>
            <person name="Castinel A."/>
            <person name="Donnadieu C."/>
            <person name="Desvignes T."/>
            <person name="Floi Bucao C."/>
            <person name="Jouanno E."/>
            <person name="Wen M."/>
            <person name="Mejri S."/>
            <person name="Dirks R."/>
            <person name="Jansen H."/>
            <person name="Henkel C."/>
            <person name="Chen W.J."/>
            <person name="Zahm M."/>
            <person name="Cabau C."/>
            <person name="Klopp C."/>
            <person name="Thompson A.W."/>
            <person name="Robinson-Rechavi M."/>
            <person name="Braasch I."/>
            <person name="Lecointre G."/>
            <person name="Bobe J."/>
            <person name="Postlethwait J.H."/>
            <person name="Berthelot C."/>
            <person name="Roest Crollius H."/>
            <person name="Guiguen Y."/>
        </authorList>
    </citation>
    <scope>NUCLEOTIDE SEQUENCE</scope>
    <source>
        <strain evidence="2">Concon-B</strain>
    </source>
</reference>
<evidence type="ECO:0000313" key="3">
    <source>
        <dbReference type="Proteomes" id="UP001152803"/>
    </source>
</evidence>
<gene>
    <name evidence="2" type="ORF">COCON_G00071230</name>
</gene>
<name>A0A9Q1DTC9_CONCO</name>
<protein>
    <submittedName>
        <fullName evidence="2">Uncharacterized protein</fullName>
    </submittedName>
</protein>
<dbReference type="OrthoDB" id="6612025at2759"/>
<dbReference type="EMBL" id="JAFJMO010000004">
    <property type="protein sequence ID" value="KAJ8280057.1"/>
    <property type="molecule type" value="Genomic_DNA"/>
</dbReference>
<organism evidence="2 3">
    <name type="scientific">Conger conger</name>
    <name type="common">Conger eel</name>
    <name type="synonym">Muraena conger</name>
    <dbReference type="NCBI Taxonomy" id="82655"/>
    <lineage>
        <taxon>Eukaryota</taxon>
        <taxon>Metazoa</taxon>
        <taxon>Chordata</taxon>
        <taxon>Craniata</taxon>
        <taxon>Vertebrata</taxon>
        <taxon>Euteleostomi</taxon>
        <taxon>Actinopterygii</taxon>
        <taxon>Neopterygii</taxon>
        <taxon>Teleostei</taxon>
        <taxon>Anguilliformes</taxon>
        <taxon>Congridae</taxon>
        <taxon>Conger</taxon>
    </lineage>
</organism>
<feature type="compositionally biased region" description="Pro residues" evidence="1">
    <location>
        <begin position="87"/>
        <end position="99"/>
    </location>
</feature>